<accession>A0A2N9ESX8</accession>
<keyword evidence="4" id="KW-0597">Phosphoprotein</keyword>
<evidence type="ECO:0000256" key="15">
    <source>
        <dbReference type="ARBA" id="ARBA00023180"/>
    </source>
</evidence>
<comment type="catalytic activity">
    <reaction evidence="16">
        <text>L-threonyl-[protein] + ATP = O-phospho-L-threonyl-[protein] + ADP + H(+)</text>
        <dbReference type="Rhea" id="RHEA:46608"/>
        <dbReference type="Rhea" id="RHEA-COMP:11060"/>
        <dbReference type="Rhea" id="RHEA-COMP:11605"/>
        <dbReference type="ChEBI" id="CHEBI:15378"/>
        <dbReference type="ChEBI" id="CHEBI:30013"/>
        <dbReference type="ChEBI" id="CHEBI:30616"/>
        <dbReference type="ChEBI" id="CHEBI:61977"/>
        <dbReference type="ChEBI" id="CHEBI:456216"/>
        <dbReference type="EC" id="2.7.11.1"/>
    </reaction>
</comment>
<dbReference type="GO" id="GO:0005886">
    <property type="term" value="C:plasma membrane"/>
    <property type="evidence" value="ECO:0007669"/>
    <property type="project" value="TreeGrafter"/>
</dbReference>
<dbReference type="EMBL" id="OIVN01000300">
    <property type="protein sequence ID" value="SPC77903.1"/>
    <property type="molecule type" value="Genomic_DNA"/>
</dbReference>
<keyword evidence="3" id="KW-0723">Serine/threonine-protein kinase</keyword>
<dbReference type="PANTHER" id="PTHR48006">
    <property type="entry name" value="LEUCINE-RICH REPEAT-CONTAINING PROTEIN DDB_G0281931-RELATED"/>
    <property type="match status" value="1"/>
</dbReference>
<dbReference type="PANTHER" id="PTHR48006:SF34">
    <property type="entry name" value="OS08G0203700 PROTEIN"/>
    <property type="match status" value="1"/>
</dbReference>
<evidence type="ECO:0000256" key="18">
    <source>
        <dbReference type="SAM" id="MobiDB-lite"/>
    </source>
</evidence>
<evidence type="ECO:0000256" key="9">
    <source>
        <dbReference type="ARBA" id="ARBA00022737"/>
    </source>
</evidence>
<evidence type="ECO:0000256" key="11">
    <source>
        <dbReference type="ARBA" id="ARBA00022840"/>
    </source>
</evidence>
<keyword evidence="5" id="KW-0433">Leucine-rich repeat</keyword>
<evidence type="ECO:0000256" key="10">
    <source>
        <dbReference type="ARBA" id="ARBA00022741"/>
    </source>
</evidence>
<keyword evidence="8" id="KW-0732">Signal</keyword>
<evidence type="ECO:0000256" key="13">
    <source>
        <dbReference type="ARBA" id="ARBA00023136"/>
    </source>
</evidence>
<evidence type="ECO:0000256" key="2">
    <source>
        <dbReference type="ARBA" id="ARBA00012513"/>
    </source>
</evidence>
<dbReference type="InterPro" id="IPR001245">
    <property type="entry name" value="Ser-Thr/Tyr_kinase_cat_dom"/>
</dbReference>
<keyword evidence="9" id="KW-0677">Repeat</keyword>
<dbReference type="Gene3D" id="3.30.200.20">
    <property type="entry name" value="Phosphorylase Kinase, domain 1"/>
    <property type="match status" value="1"/>
</dbReference>
<dbReference type="GO" id="GO:0004674">
    <property type="term" value="F:protein serine/threonine kinase activity"/>
    <property type="evidence" value="ECO:0007669"/>
    <property type="project" value="UniProtKB-KW"/>
</dbReference>
<dbReference type="InterPro" id="IPR000719">
    <property type="entry name" value="Prot_kinase_dom"/>
</dbReference>
<name>A0A2N9ESX8_FAGSY</name>
<evidence type="ECO:0000259" key="19">
    <source>
        <dbReference type="PROSITE" id="PS50011"/>
    </source>
</evidence>
<evidence type="ECO:0000256" key="4">
    <source>
        <dbReference type="ARBA" id="ARBA00022553"/>
    </source>
</evidence>
<evidence type="ECO:0000256" key="6">
    <source>
        <dbReference type="ARBA" id="ARBA00022679"/>
    </source>
</evidence>
<evidence type="ECO:0000313" key="20">
    <source>
        <dbReference type="EMBL" id="SPC77903.1"/>
    </source>
</evidence>
<comment type="catalytic activity">
    <reaction evidence="17">
        <text>L-seryl-[protein] + ATP = O-phospho-L-seryl-[protein] + ADP + H(+)</text>
        <dbReference type="Rhea" id="RHEA:17989"/>
        <dbReference type="Rhea" id="RHEA-COMP:9863"/>
        <dbReference type="Rhea" id="RHEA-COMP:11604"/>
        <dbReference type="ChEBI" id="CHEBI:15378"/>
        <dbReference type="ChEBI" id="CHEBI:29999"/>
        <dbReference type="ChEBI" id="CHEBI:30616"/>
        <dbReference type="ChEBI" id="CHEBI:83421"/>
        <dbReference type="ChEBI" id="CHEBI:456216"/>
        <dbReference type="EC" id="2.7.11.1"/>
    </reaction>
</comment>
<gene>
    <name evidence="20" type="ORF">FSB_LOCUS5785</name>
</gene>
<dbReference type="Gene3D" id="1.10.510.10">
    <property type="entry name" value="Transferase(Phosphotransferase) domain 1"/>
    <property type="match status" value="1"/>
</dbReference>
<keyword evidence="3" id="KW-0418">Kinase</keyword>
<dbReference type="InterPro" id="IPR008271">
    <property type="entry name" value="Ser/Thr_kinase_AS"/>
</dbReference>
<evidence type="ECO:0000256" key="3">
    <source>
        <dbReference type="ARBA" id="ARBA00022527"/>
    </source>
</evidence>
<dbReference type="FunFam" id="3.30.200.20:FF:000140">
    <property type="entry name" value="Leucine-rich repeat receptor-like protein kinase"/>
    <property type="match status" value="1"/>
</dbReference>
<keyword evidence="7" id="KW-0812">Transmembrane</keyword>
<evidence type="ECO:0000256" key="1">
    <source>
        <dbReference type="ARBA" id="ARBA00004479"/>
    </source>
</evidence>
<evidence type="ECO:0000256" key="5">
    <source>
        <dbReference type="ARBA" id="ARBA00022614"/>
    </source>
</evidence>
<dbReference type="InterPro" id="IPR051824">
    <property type="entry name" value="LRR_Rcpt-Like_S/T_Kinase"/>
</dbReference>
<protein>
    <recommendedName>
        <fullName evidence="2">non-specific serine/threonine protein kinase</fullName>
        <ecNumber evidence="2">2.7.11.1</ecNumber>
    </recommendedName>
</protein>
<dbReference type="Pfam" id="PF11721">
    <property type="entry name" value="Malectin"/>
    <property type="match status" value="1"/>
</dbReference>
<dbReference type="Gene3D" id="3.80.10.10">
    <property type="entry name" value="Ribonuclease Inhibitor"/>
    <property type="match status" value="1"/>
</dbReference>
<evidence type="ECO:0000256" key="7">
    <source>
        <dbReference type="ARBA" id="ARBA00022692"/>
    </source>
</evidence>
<proteinExistence type="predicted"/>
<dbReference type="SUPFAM" id="SSF56112">
    <property type="entry name" value="Protein kinase-like (PK-like)"/>
    <property type="match status" value="1"/>
</dbReference>
<keyword evidence="6" id="KW-0808">Transferase</keyword>
<evidence type="ECO:0000256" key="12">
    <source>
        <dbReference type="ARBA" id="ARBA00022989"/>
    </source>
</evidence>
<dbReference type="InterPro" id="IPR021720">
    <property type="entry name" value="Malectin_dom"/>
</dbReference>
<dbReference type="Pfam" id="PF07714">
    <property type="entry name" value="PK_Tyr_Ser-Thr"/>
    <property type="match status" value="1"/>
</dbReference>
<feature type="domain" description="Protein kinase" evidence="19">
    <location>
        <begin position="412"/>
        <end position="700"/>
    </location>
</feature>
<dbReference type="EC" id="2.7.11.1" evidence="2"/>
<sequence length="700" mass="76758">MAGISLYLSNNFSGTLPPELGNLVKLEQIYINSCGLGGEIPSTFANLKSMRIMWASDSPFTGKIPDFIGNWTKLTSLRFQGNSFTGPIPSSFSNLTSLESLILRNALITGSIPSDIGEYQSLQTLDLSFNNLTGEIPSEGFRVTNMGPTPQPVPLPPKPGLSTLPPLLEDLDLCPLLFLGNNSLSGILPSIKNDKLQNVVLPGLNCLQRNFPCNRNSPVYANFSIKCGGKEMPAEGITYEAENSSSFGAAWFYVTQTEKWAVSNVGTLPSIQGCPPGSLRYYGLGLDNGLYNVSLFFAETGFDDRSSQTWKSLGRRVFNIYIQGSLESKDFDISKEASGVERAIRKNFTANVSENYLEIHLFWADFVSTVPGILPSTPGEKSKLGLIVEFLGMGPRPNTFSYAELRSATEDFNPSNKLGEGGFGPVFKGTLSDGRIVAVKQLSVASHQGKSQFVTEISTISAVQHRNLVKLYGCCIDGDRRLLVYEYLENRSLDQALFGKSNLRLDWPTRFSVCLGTARGLAYLHEESRPRIVHRDVKASNILIDGELCPKISDFGLAKLYDDTKTHIKHPSCRDHAWTLHENNQSLRLVDPTLTEFDEGEAARVIAVSFLCTQASPMMRPSMSRVVAMLAGDIEVGVVTSKPSYLTDWNFKDITSIFLSEEDRKQRGDNSNSNSQLGDPIPSPVNVTETMLGGIIGDGR</sequence>
<dbReference type="AlphaFoldDB" id="A0A2N9ESX8"/>
<dbReference type="Pfam" id="PF00560">
    <property type="entry name" value="LRR_1"/>
    <property type="match status" value="3"/>
</dbReference>
<feature type="region of interest" description="Disordered" evidence="18">
    <location>
        <begin position="663"/>
        <end position="689"/>
    </location>
</feature>
<dbReference type="GO" id="GO:0005524">
    <property type="term" value="F:ATP binding"/>
    <property type="evidence" value="ECO:0007669"/>
    <property type="project" value="UniProtKB-KW"/>
</dbReference>
<comment type="subcellular location">
    <subcellularLocation>
        <location evidence="1">Membrane</location>
        <topology evidence="1">Single-pass type I membrane protein</topology>
    </subcellularLocation>
</comment>
<keyword evidence="14" id="KW-0675">Receptor</keyword>
<keyword evidence="12" id="KW-1133">Transmembrane helix</keyword>
<keyword evidence="13" id="KW-0472">Membrane</keyword>
<dbReference type="FunFam" id="1.10.510.10:FF:001424">
    <property type="entry name" value="Protein kinase superfamily protein"/>
    <property type="match status" value="1"/>
</dbReference>
<dbReference type="InterPro" id="IPR032675">
    <property type="entry name" value="LRR_dom_sf"/>
</dbReference>
<evidence type="ECO:0000256" key="8">
    <source>
        <dbReference type="ARBA" id="ARBA00022729"/>
    </source>
</evidence>
<organism evidence="20">
    <name type="scientific">Fagus sylvatica</name>
    <name type="common">Beechnut</name>
    <dbReference type="NCBI Taxonomy" id="28930"/>
    <lineage>
        <taxon>Eukaryota</taxon>
        <taxon>Viridiplantae</taxon>
        <taxon>Streptophyta</taxon>
        <taxon>Embryophyta</taxon>
        <taxon>Tracheophyta</taxon>
        <taxon>Spermatophyta</taxon>
        <taxon>Magnoliopsida</taxon>
        <taxon>eudicotyledons</taxon>
        <taxon>Gunneridae</taxon>
        <taxon>Pentapetalae</taxon>
        <taxon>rosids</taxon>
        <taxon>fabids</taxon>
        <taxon>Fagales</taxon>
        <taxon>Fagaceae</taxon>
        <taxon>Fagus</taxon>
    </lineage>
</organism>
<dbReference type="PROSITE" id="PS50011">
    <property type="entry name" value="PROTEIN_KINASE_DOM"/>
    <property type="match status" value="1"/>
</dbReference>
<evidence type="ECO:0000256" key="16">
    <source>
        <dbReference type="ARBA" id="ARBA00047899"/>
    </source>
</evidence>
<dbReference type="InterPro" id="IPR001611">
    <property type="entry name" value="Leu-rich_rpt"/>
</dbReference>
<keyword evidence="10" id="KW-0547">Nucleotide-binding</keyword>
<dbReference type="FunFam" id="3.80.10.10:FF:000041">
    <property type="entry name" value="LRR receptor-like serine/threonine-protein kinase ERECTA"/>
    <property type="match status" value="1"/>
</dbReference>
<evidence type="ECO:0000256" key="14">
    <source>
        <dbReference type="ARBA" id="ARBA00023170"/>
    </source>
</evidence>
<dbReference type="SMART" id="SM00220">
    <property type="entry name" value="S_TKc"/>
    <property type="match status" value="1"/>
</dbReference>
<keyword evidence="15" id="KW-0325">Glycoprotein</keyword>
<dbReference type="InterPro" id="IPR011009">
    <property type="entry name" value="Kinase-like_dom_sf"/>
</dbReference>
<dbReference type="PROSITE" id="PS00108">
    <property type="entry name" value="PROTEIN_KINASE_ST"/>
    <property type="match status" value="1"/>
</dbReference>
<reference evidence="20" key="1">
    <citation type="submission" date="2018-02" db="EMBL/GenBank/DDBJ databases">
        <authorList>
            <person name="Cohen D.B."/>
            <person name="Kent A.D."/>
        </authorList>
    </citation>
    <scope>NUCLEOTIDE SEQUENCE</scope>
</reference>
<keyword evidence="11" id="KW-0067">ATP-binding</keyword>
<dbReference type="Gene3D" id="2.60.120.430">
    <property type="entry name" value="Galactose-binding lectin"/>
    <property type="match status" value="1"/>
</dbReference>
<dbReference type="SUPFAM" id="SSF52058">
    <property type="entry name" value="L domain-like"/>
    <property type="match status" value="1"/>
</dbReference>
<dbReference type="PROSITE" id="PS51450">
    <property type="entry name" value="LRR"/>
    <property type="match status" value="1"/>
</dbReference>
<evidence type="ECO:0000256" key="17">
    <source>
        <dbReference type="ARBA" id="ARBA00048679"/>
    </source>
</evidence>